<evidence type="ECO:0000313" key="2">
    <source>
        <dbReference type="EMBL" id="WFL76718.1"/>
    </source>
</evidence>
<keyword evidence="3" id="KW-1185">Reference proteome</keyword>
<protein>
    <submittedName>
        <fullName evidence="2">DUF1801 domain-containing protein</fullName>
    </submittedName>
</protein>
<feature type="domain" description="YdhG-like" evidence="1">
    <location>
        <begin position="25"/>
        <end position="133"/>
    </location>
</feature>
<dbReference type="Proteomes" id="UP001215827">
    <property type="component" value="Chromosome"/>
</dbReference>
<dbReference type="InterPro" id="IPR014922">
    <property type="entry name" value="YdhG-like"/>
</dbReference>
<reference evidence="2 3" key="1">
    <citation type="submission" date="2023-03" db="EMBL/GenBank/DDBJ databases">
        <title>Altererythrobacter sp. CAU 1644 isolated from sand.</title>
        <authorList>
            <person name="Kim W."/>
        </authorList>
    </citation>
    <scope>NUCLEOTIDE SEQUENCE [LARGE SCALE GENOMIC DNA]</scope>
    <source>
        <strain evidence="2 3">CAU 1644</strain>
    </source>
</reference>
<organism evidence="2 3">
    <name type="scientific">Altererythrobacter arenosus</name>
    <dbReference type="NCBI Taxonomy" id="3032592"/>
    <lineage>
        <taxon>Bacteria</taxon>
        <taxon>Pseudomonadati</taxon>
        <taxon>Pseudomonadota</taxon>
        <taxon>Alphaproteobacteria</taxon>
        <taxon>Sphingomonadales</taxon>
        <taxon>Erythrobacteraceae</taxon>
        <taxon>Altererythrobacter</taxon>
    </lineage>
</organism>
<sequence length="145" mass="16574">MAEAKTQITDVDPSEFIASVEPERRREEARVVDALFRKITGMKPKMWGPSIIGYGEYRTTYDSGRDVHWMRTGFSPRKAKLSLYLMGGYCDEAAGKRRDALLKKLGKHSTGKSCLYINKLADVDMKVLEEMIASDWDAMQRKYPD</sequence>
<proteinExistence type="predicted"/>
<dbReference type="RefSeq" id="WP_278015479.1">
    <property type="nucleotide sequence ID" value="NZ_CP121106.1"/>
</dbReference>
<gene>
    <name evidence="2" type="ORF">P7228_12010</name>
</gene>
<dbReference type="EMBL" id="CP121106">
    <property type="protein sequence ID" value="WFL76718.1"/>
    <property type="molecule type" value="Genomic_DNA"/>
</dbReference>
<evidence type="ECO:0000259" key="1">
    <source>
        <dbReference type="Pfam" id="PF08818"/>
    </source>
</evidence>
<accession>A0ABY8FNX9</accession>
<dbReference type="Pfam" id="PF08818">
    <property type="entry name" value="DUF1801"/>
    <property type="match status" value="1"/>
</dbReference>
<evidence type="ECO:0000313" key="3">
    <source>
        <dbReference type="Proteomes" id="UP001215827"/>
    </source>
</evidence>
<name>A0ABY8FNX9_9SPHN</name>